<dbReference type="InterPro" id="IPR019026">
    <property type="entry name" value="Peptidase_M64_IgA"/>
</dbReference>
<organism evidence="2 3">
    <name type="scientific">Sphingobacterium detergens</name>
    <dbReference type="NCBI Taxonomy" id="1145106"/>
    <lineage>
        <taxon>Bacteria</taxon>
        <taxon>Pseudomonadati</taxon>
        <taxon>Bacteroidota</taxon>
        <taxon>Sphingobacteriia</taxon>
        <taxon>Sphingobacteriales</taxon>
        <taxon>Sphingobacteriaceae</taxon>
        <taxon>Sphingobacterium</taxon>
    </lineage>
</organism>
<name>A0A420AY56_SPHD1</name>
<reference evidence="2 3" key="1">
    <citation type="submission" date="2018-09" db="EMBL/GenBank/DDBJ databases">
        <title>Genomic Encyclopedia of Type Strains, Phase III (KMG-III): the genomes of soil and plant-associated and newly described type strains.</title>
        <authorList>
            <person name="Whitman W."/>
        </authorList>
    </citation>
    <scope>NUCLEOTIDE SEQUENCE [LARGE SCALE GENOMIC DNA]</scope>
    <source>
        <strain evidence="2 3">CECT 7938</strain>
    </source>
</reference>
<feature type="signal peptide" evidence="1">
    <location>
        <begin position="1"/>
        <end position="21"/>
    </location>
</feature>
<dbReference type="EMBL" id="RAPY01000003">
    <property type="protein sequence ID" value="RKE49385.1"/>
    <property type="molecule type" value="Genomic_DNA"/>
</dbReference>
<dbReference type="AlphaFoldDB" id="A0A420AY56"/>
<dbReference type="Gene3D" id="3.40.390.10">
    <property type="entry name" value="Collagenase (Catalytic Domain)"/>
    <property type="match status" value="1"/>
</dbReference>
<evidence type="ECO:0000313" key="3">
    <source>
        <dbReference type="Proteomes" id="UP000286246"/>
    </source>
</evidence>
<dbReference type="GO" id="GO:0008237">
    <property type="term" value="F:metallopeptidase activity"/>
    <property type="evidence" value="ECO:0007669"/>
    <property type="project" value="InterPro"/>
</dbReference>
<protein>
    <submittedName>
        <fullName evidence="2">IgA peptidase M64</fullName>
    </submittedName>
</protein>
<dbReference type="Proteomes" id="UP000286246">
    <property type="component" value="Unassembled WGS sequence"/>
</dbReference>
<comment type="caution">
    <text evidence="2">The sequence shown here is derived from an EMBL/GenBank/DDBJ whole genome shotgun (WGS) entry which is preliminary data.</text>
</comment>
<feature type="chain" id="PRO_5018968460" evidence="1">
    <location>
        <begin position="22"/>
        <end position="572"/>
    </location>
</feature>
<evidence type="ECO:0000313" key="2">
    <source>
        <dbReference type="EMBL" id="RKE49385.1"/>
    </source>
</evidence>
<dbReference type="RefSeq" id="WP_120260238.1">
    <property type="nucleotide sequence ID" value="NZ_RAPY01000003.1"/>
</dbReference>
<dbReference type="OrthoDB" id="127762at2"/>
<keyword evidence="3" id="KW-1185">Reference proteome</keyword>
<accession>A0A420AY56</accession>
<dbReference type="Pfam" id="PF09471">
    <property type="entry name" value="Peptidase_M64"/>
    <property type="match status" value="2"/>
</dbReference>
<evidence type="ECO:0000256" key="1">
    <source>
        <dbReference type="SAM" id="SignalP"/>
    </source>
</evidence>
<gene>
    <name evidence="2" type="ORF">DFQ12_3499</name>
</gene>
<dbReference type="InterPro" id="IPR024079">
    <property type="entry name" value="MetalloPept_cat_dom_sf"/>
</dbReference>
<keyword evidence="1" id="KW-0732">Signal</keyword>
<sequence length="572" mass="64699">MNKNLIFVLFALLGYLMPATAQSQNFKIDTLQYQGTANNIVNLVILGDGYTKDQLDDYAEDSKQFTNYFFSIEPFKQYSSFFNVFAIRTISEESGATHDCKASDCVHGDTDLSKYPSRYNKFTRDHAVPVTHPNTIFGSSFDNGGLHRLVVPQKNERIEEVLKTHIPNYTQVVVLVNSPFYGGSGGKWATSTVNFKSNDIAVHEIGHSFAQLADEYWAGNQYAIESVNRSQTADANTVPWKHWIGKDGVGIYSYGGKGSPSNWFRPHEYCKMQYLVAPFCPVCQEQFVASIKQKSSPFIAVKPVLNNVLTLDSVQKFTLKLAKPSPNTFKLVWSLNNEAIAHDIDSIYLDPGMLRIGANELKVIIQDTTDLLRDPKYVNHRDSIVWKFNQLKSYELAKPINTWGDTLETCFGGDQVITVKKPIAGLVYRWFETLTAVPVGAGNNVVIQKVSASKKYHVVAHWKDKYSVQSEVLLKTLPKVEKPKDIRVKINKKKNKVQLIIQDKADARYNYIWSDAAGKPIYEWDEFNGEYVRPTGANNILVLERTATGRKVYVQKVDKETTCKSDRTEVIF</sequence>
<proteinExistence type="predicted"/>